<evidence type="ECO:0000313" key="2">
    <source>
        <dbReference type="Proteomes" id="UP000055048"/>
    </source>
</evidence>
<protein>
    <submittedName>
        <fullName evidence="1">Uncharacterized protein</fullName>
    </submittedName>
</protein>
<name>A0A0V0T7F7_9BILA</name>
<comment type="caution">
    <text evidence="1">The sequence shown here is derived from an EMBL/GenBank/DDBJ whole genome shotgun (WGS) entry which is preliminary data.</text>
</comment>
<keyword evidence="2" id="KW-1185">Reference proteome</keyword>
<gene>
    <name evidence="1" type="ORF">T05_15597</name>
</gene>
<proteinExistence type="predicted"/>
<dbReference type="Proteomes" id="UP000055048">
    <property type="component" value="Unassembled WGS sequence"/>
</dbReference>
<evidence type="ECO:0000313" key="1">
    <source>
        <dbReference type="EMBL" id="KRX34837.1"/>
    </source>
</evidence>
<organism evidence="1 2">
    <name type="scientific">Trichinella murrelli</name>
    <dbReference type="NCBI Taxonomy" id="144512"/>
    <lineage>
        <taxon>Eukaryota</taxon>
        <taxon>Metazoa</taxon>
        <taxon>Ecdysozoa</taxon>
        <taxon>Nematoda</taxon>
        <taxon>Enoplea</taxon>
        <taxon>Dorylaimia</taxon>
        <taxon>Trichinellida</taxon>
        <taxon>Trichinellidae</taxon>
        <taxon>Trichinella</taxon>
    </lineage>
</organism>
<dbReference type="EMBL" id="JYDJ01000508">
    <property type="protein sequence ID" value="KRX34837.1"/>
    <property type="molecule type" value="Genomic_DNA"/>
</dbReference>
<reference evidence="1 2" key="1">
    <citation type="submission" date="2015-01" db="EMBL/GenBank/DDBJ databases">
        <title>Evolution of Trichinella species and genotypes.</title>
        <authorList>
            <person name="Korhonen P.K."/>
            <person name="Edoardo P."/>
            <person name="Giuseppe L.R."/>
            <person name="Gasser R.B."/>
        </authorList>
    </citation>
    <scope>NUCLEOTIDE SEQUENCE [LARGE SCALE GENOMIC DNA]</scope>
    <source>
        <strain evidence="1">ISS417</strain>
    </source>
</reference>
<dbReference type="AlphaFoldDB" id="A0A0V0T7F7"/>
<sequence length="54" mass="6296">MPSTARLLLYSYVQRDVMYVNIIETFWNSCCSCQHGMDDIINIEQIYVHTPALV</sequence>
<accession>A0A0V0T7F7</accession>